<evidence type="ECO:0000313" key="2">
    <source>
        <dbReference type="EMBL" id="MFC5408549.1"/>
    </source>
</evidence>
<sequence>MKPGFCAVLVNRLTGLVFASILLVACHRPPVRTEQNETNALVGAWQKVSPMECSRSYPDVIEFSSSGIYQTQSEASAVPLVWDSGPYTVDRQIVKISNARDVAKEYRFVIKNGIVTFEDDQGCRFPYRRM</sequence>
<reference evidence="3" key="1">
    <citation type="journal article" date="2019" name="Int. J. Syst. Evol. Microbiol.">
        <title>The Global Catalogue of Microorganisms (GCM) 10K type strain sequencing project: providing services to taxonomists for standard genome sequencing and annotation.</title>
        <authorList>
            <consortium name="The Broad Institute Genomics Platform"/>
            <consortium name="The Broad Institute Genome Sequencing Center for Infectious Disease"/>
            <person name="Wu L."/>
            <person name="Ma J."/>
        </authorList>
    </citation>
    <scope>NUCLEOTIDE SEQUENCE [LARGE SCALE GENOMIC DNA]</scope>
    <source>
        <strain evidence="3">CCUG 55250</strain>
    </source>
</reference>
<proteinExistence type="predicted"/>
<evidence type="ECO:0000313" key="3">
    <source>
        <dbReference type="Proteomes" id="UP001596106"/>
    </source>
</evidence>
<evidence type="ECO:0000256" key="1">
    <source>
        <dbReference type="SAM" id="SignalP"/>
    </source>
</evidence>
<keyword evidence="1" id="KW-0732">Signal</keyword>
<feature type="chain" id="PRO_5045181228" description="Lipocalin-like domain-containing protein" evidence="1">
    <location>
        <begin position="20"/>
        <end position="130"/>
    </location>
</feature>
<protein>
    <recommendedName>
        <fullName evidence="4">Lipocalin-like domain-containing protein</fullName>
    </recommendedName>
</protein>
<keyword evidence="3" id="KW-1185">Reference proteome</keyword>
<accession>A0ABW0I5A3</accession>
<gene>
    <name evidence="2" type="ORF">ACFPMF_04475</name>
</gene>
<evidence type="ECO:0008006" key="4">
    <source>
        <dbReference type="Google" id="ProtNLM"/>
    </source>
</evidence>
<dbReference type="RefSeq" id="WP_379841533.1">
    <property type="nucleotide sequence ID" value="NZ_JBHSMA010000001.1"/>
</dbReference>
<name>A0ABW0I5A3_9BACT</name>
<comment type="caution">
    <text evidence="2">The sequence shown here is derived from an EMBL/GenBank/DDBJ whole genome shotgun (WGS) entry which is preliminary data.</text>
</comment>
<dbReference type="PROSITE" id="PS51257">
    <property type="entry name" value="PROKAR_LIPOPROTEIN"/>
    <property type="match status" value="1"/>
</dbReference>
<organism evidence="2 3">
    <name type="scientific">Larkinella bovis</name>
    <dbReference type="NCBI Taxonomy" id="683041"/>
    <lineage>
        <taxon>Bacteria</taxon>
        <taxon>Pseudomonadati</taxon>
        <taxon>Bacteroidota</taxon>
        <taxon>Cytophagia</taxon>
        <taxon>Cytophagales</taxon>
        <taxon>Spirosomataceae</taxon>
        <taxon>Larkinella</taxon>
    </lineage>
</organism>
<dbReference type="EMBL" id="JBHSMA010000001">
    <property type="protein sequence ID" value="MFC5408549.1"/>
    <property type="molecule type" value="Genomic_DNA"/>
</dbReference>
<feature type="signal peptide" evidence="1">
    <location>
        <begin position="1"/>
        <end position="19"/>
    </location>
</feature>
<dbReference type="Proteomes" id="UP001596106">
    <property type="component" value="Unassembled WGS sequence"/>
</dbReference>